<evidence type="ECO:0000256" key="5">
    <source>
        <dbReference type="SAM" id="MobiDB-lite"/>
    </source>
</evidence>
<dbReference type="GO" id="GO:0004502">
    <property type="term" value="F:kynurenine 3-monooxygenase activity"/>
    <property type="evidence" value="ECO:0007669"/>
    <property type="project" value="TreeGrafter"/>
</dbReference>
<dbReference type="OMA" id="HIHRWLH"/>
<sequence length="657" mass="73611">MLRRVYRLLGSTNRYTDGSGRALEANSIPRDLYLQPISNRAYPVQGENWQPAVAGKPSPHKGNVIISGAGVVGLTMATQFALRGWHTTVIERSPPLCDVEDQPLCNSDAEMKENEESRRGASNDCSGELVQRPSSPPRSQTAASSPPVLPLYRGPLVRPHFGPTQESQQHSIGKDGEATAPAGGAPSPSLYPPFIELEYALVTRRALDALEAAGIRLHAIRHLGVAVRGVMDHPGAYNSWLTAGLTEHHPFAVRMLSMDLFLLRRLLEDHVRSRLPAANVQVFYRHVVETVYPLRQQLVVRNWEGSVAEREMEKDAAVQAAASSASEAERTAQIVAHARQRKPKKHTSLTLSARLWEKFSEEAVDYDLLVSAEGVSSHLRDLVDVEGFLADIDMGVRWCLLRSNELSHEHIHRWLHRRRTKAITTAQSYHVQSPDQVPVTLAFPRVEGSNLFSVMVYAPMGELTGLEDAEMLKRYLPDLRGGRSELVSFSSAARPHPTVYCEQLHNTVGLPSAVLVGDAAHTCNPFWMQSLALGLEDGVNLLNQVDAYSRHFYDAVKQYSDERGTSGDALRGLTDLCLYYQRRKHVSPFIRFQNTYQRFMNAVLPRGWNTLYEGSVNHIYSRSIEDMLNSRGYTSYDYAEKQQAKHRLFYHLGRVYT</sequence>
<comment type="cofactor">
    <cofactor evidence="1">
        <name>FAD</name>
        <dbReference type="ChEBI" id="CHEBI:57692"/>
    </cofactor>
</comment>
<feature type="compositionally biased region" description="Basic and acidic residues" evidence="5">
    <location>
        <begin position="111"/>
        <end position="121"/>
    </location>
</feature>
<evidence type="ECO:0000256" key="4">
    <source>
        <dbReference type="ARBA" id="ARBA00023002"/>
    </source>
</evidence>
<evidence type="ECO:0000256" key="1">
    <source>
        <dbReference type="ARBA" id="ARBA00001974"/>
    </source>
</evidence>
<keyword evidence="3" id="KW-0274">FAD</keyword>
<keyword evidence="7" id="KW-1185">Reference proteome</keyword>
<name>A0A0N1HTW3_LEPSE</name>
<keyword evidence="2" id="KW-0285">Flavoprotein</keyword>
<evidence type="ECO:0000313" key="7">
    <source>
        <dbReference type="Proteomes" id="UP000038009"/>
    </source>
</evidence>
<dbReference type="AlphaFoldDB" id="A0A0N1HTW3"/>
<evidence type="ECO:0000313" key="6">
    <source>
        <dbReference type="EMBL" id="KPI83461.1"/>
    </source>
</evidence>
<dbReference type="EMBL" id="LJSK01000372">
    <property type="protein sequence ID" value="KPI83461.1"/>
    <property type="molecule type" value="Genomic_DNA"/>
</dbReference>
<accession>A0A0N1HTW3</accession>
<keyword evidence="6" id="KW-0503">Monooxygenase</keyword>
<feature type="region of interest" description="Disordered" evidence="5">
    <location>
        <begin position="111"/>
        <end position="187"/>
    </location>
</feature>
<dbReference type="VEuPathDB" id="TriTrypDB:Lsey_0372_0050"/>
<dbReference type="GO" id="GO:0070189">
    <property type="term" value="P:kynurenine metabolic process"/>
    <property type="evidence" value="ECO:0007669"/>
    <property type="project" value="TreeGrafter"/>
</dbReference>
<dbReference type="PANTHER" id="PTHR46028">
    <property type="entry name" value="KYNURENINE 3-MONOOXYGENASE"/>
    <property type="match status" value="1"/>
</dbReference>
<dbReference type="OrthoDB" id="683240at2759"/>
<organism evidence="6 7">
    <name type="scientific">Leptomonas seymouri</name>
    <dbReference type="NCBI Taxonomy" id="5684"/>
    <lineage>
        <taxon>Eukaryota</taxon>
        <taxon>Discoba</taxon>
        <taxon>Euglenozoa</taxon>
        <taxon>Kinetoplastea</taxon>
        <taxon>Metakinetoplastina</taxon>
        <taxon>Trypanosomatida</taxon>
        <taxon>Trypanosomatidae</taxon>
        <taxon>Leishmaniinae</taxon>
        <taxon>Leptomonas</taxon>
    </lineage>
</organism>
<dbReference type="SUPFAM" id="SSF51905">
    <property type="entry name" value="FAD/NAD(P)-binding domain"/>
    <property type="match status" value="1"/>
</dbReference>
<keyword evidence="4" id="KW-0560">Oxidoreductase</keyword>
<proteinExistence type="predicted"/>
<reference evidence="6 7" key="1">
    <citation type="journal article" date="2015" name="PLoS Pathog.">
        <title>Leptomonas seymouri: Adaptations to the Dixenous Life Cycle Analyzed by Genome Sequencing, Transcriptome Profiling and Co-infection with Leishmania donovani.</title>
        <authorList>
            <person name="Kraeva N."/>
            <person name="Butenko A."/>
            <person name="Hlavacova J."/>
            <person name="Kostygov A."/>
            <person name="Myskova J."/>
            <person name="Grybchuk D."/>
            <person name="Lestinova T."/>
            <person name="Votypka J."/>
            <person name="Volf P."/>
            <person name="Opperdoes F."/>
            <person name="Flegontov P."/>
            <person name="Lukes J."/>
            <person name="Yurchenko V."/>
        </authorList>
    </citation>
    <scope>NUCLEOTIDE SEQUENCE [LARGE SCALE GENOMIC DNA]</scope>
    <source>
        <strain evidence="6 7">ATCC 30220</strain>
    </source>
</reference>
<dbReference type="Proteomes" id="UP000038009">
    <property type="component" value="Unassembled WGS sequence"/>
</dbReference>
<dbReference type="PANTHER" id="PTHR46028:SF2">
    <property type="entry name" value="KYNURENINE 3-MONOOXYGENASE"/>
    <property type="match status" value="1"/>
</dbReference>
<comment type="caution">
    <text evidence="6">The sequence shown here is derived from an EMBL/GenBank/DDBJ whole genome shotgun (WGS) entry which is preliminary data.</text>
</comment>
<evidence type="ECO:0000256" key="3">
    <source>
        <dbReference type="ARBA" id="ARBA00022827"/>
    </source>
</evidence>
<protein>
    <submittedName>
        <fullName evidence="6">Putative flavoprotein monooxygenase</fullName>
    </submittedName>
</protein>
<dbReference type="Gene3D" id="3.50.50.60">
    <property type="entry name" value="FAD/NAD(P)-binding domain"/>
    <property type="match status" value="2"/>
</dbReference>
<dbReference type="InterPro" id="IPR036188">
    <property type="entry name" value="FAD/NAD-bd_sf"/>
</dbReference>
<gene>
    <name evidence="6" type="ORF">ABL78_7507</name>
</gene>
<evidence type="ECO:0000256" key="2">
    <source>
        <dbReference type="ARBA" id="ARBA00022630"/>
    </source>
</evidence>